<name>A0A175RSS0_9MICO</name>
<dbReference type="FunFam" id="3.40.640.10:FF:000033">
    <property type="entry name" value="Aspartate aminotransferase"/>
    <property type="match status" value="1"/>
</dbReference>
<sequence>MSTAAEGPESTANPAAPQQRIASRIAAIAESATLKVDAKAKALKAAGRPVISFAAGEPDFATPQHVVDAAVAAAQDPRNHRYTPATGLPELKQAIAHKTALESGVSVDPSQVIVTNGGKQAVYQAFQTIVDAGDEVLLPAPYWTTYPEAIRLAGGVPVDVFAGSDQDYLVTVEQLEAARTPKTKALLFCSPSNPTGSVYSAEQTKAIGEWALEHGIWVISDEIYQDLVYDDVRFTGILDAVPALADTTILVNGVAKTYAMTGWRVGWFIGPVDAVKAASNLQSHLSSNVSNVSQRAAIAALEGPQEPVVAMREAFDRRRRAIVDGLNAIPGFVTPTPKGAFYVYPDVTALLGREWAGSTPTTTLELADLILEHAEVAVVPGEAFGPSGYLRLSYALGDDDIAEGVARLAKLFG</sequence>
<comment type="cofactor">
    <cofactor evidence="1 6">
        <name>pyridoxal 5'-phosphate</name>
        <dbReference type="ChEBI" id="CHEBI:597326"/>
    </cofactor>
</comment>
<dbReference type="GO" id="GO:0008483">
    <property type="term" value="F:transaminase activity"/>
    <property type="evidence" value="ECO:0007669"/>
    <property type="project" value="UniProtKB-KW"/>
</dbReference>
<feature type="domain" description="Aminotransferase class I/classII large" evidence="7">
    <location>
        <begin position="49"/>
        <end position="407"/>
    </location>
</feature>
<dbReference type="AlphaFoldDB" id="A0A175RSS0"/>
<evidence type="ECO:0000256" key="4">
    <source>
        <dbReference type="ARBA" id="ARBA00022679"/>
    </source>
</evidence>
<gene>
    <name evidence="8" type="ORF">NS184_09855</name>
</gene>
<reference evidence="8 9" key="1">
    <citation type="journal article" date="2016" name="Front. Microbiol.">
        <title>Genomic Resource of Rice Seed Associated Bacteria.</title>
        <authorList>
            <person name="Midha S."/>
            <person name="Bansal K."/>
            <person name="Sharma S."/>
            <person name="Kumar N."/>
            <person name="Patil P.P."/>
            <person name="Chaudhry V."/>
            <person name="Patil P.B."/>
        </authorList>
    </citation>
    <scope>NUCLEOTIDE SEQUENCE [LARGE SCALE GENOMIC DNA]</scope>
    <source>
        <strain evidence="8 9">NS184</strain>
    </source>
</reference>
<dbReference type="InterPro" id="IPR015422">
    <property type="entry name" value="PyrdxlP-dep_Trfase_small"/>
</dbReference>
<dbReference type="Gene3D" id="3.90.1150.10">
    <property type="entry name" value="Aspartate Aminotransferase, domain 1"/>
    <property type="match status" value="1"/>
</dbReference>
<dbReference type="PROSITE" id="PS00105">
    <property type="entry name" value="AA_TRANSFER_CLASS_1"/>
    <property type="match status" value="1"/>
</dbReference>
<dbReference type="Proteomes" id="UP000078252">
    <property type="component" value="Unassembled WGS sequence"/>
</dbReference>
<dbReference type="Pfam" id="PF00155">
    <property type="entry name" value="Aminotran_1_2"/>
    <property type="match status" value="1"/>
</dbReference>
<dbReference type="InterPro" id="IPR050596">
    <property type="entry name" value="AspAT/PAT-like"/>
</dbReference>
<dbReference type="EC" id="2.6.1.-" evidence="6"/>
<evidence type="ECO:0000313" key="8">
    <source>
        <dbReference type="EMBL" id="KTR05879.1"/>
    </source>
</evidence>
<protein>
    <recommendedName>
        <fullName evidence="6">Aminotransferase</fullName>
        <ecNumber evidence="6">2.6.1.-</ecNumber>
    </recommendedName>
</protein>
<organism evidence="8 9">
    <name type="scientific">Curtobacterium luteum</name>
    <dbReference type="NCBI Taxonomy" id="33881"/>
    <lineage>
        <taxon>Bacteria</taxon>
        <taxon>Bacillati</taxon>
        <taxon>Actinomycetota</taxon>
        <taxon>Actinomycetes</taxon>
        <taxon>Micrococcales</taxon>
        <taxon>Microbacteriaceae</taxon>
        <taxon>Curtobacterium</taxon>
    </lineage>
</organism>
<keyword evidence="4 6" id="KW-0808">Transferase</keyword>
<dbReference type="InterPro" id="IPR004839">
    <property type="entry name" value="Aminotransferase_I/II_large"/>
</dbReference>
<evidence type="ECO:0000256" key="6">
    <source>
        <dbReference type="RuleBase" id="RU000481"/>
    </source>
</evidence>
<dbReference type="OrthoDB" id="9763453at2"/>
<dbReference type="RefSeq" id="WP_058725939.1">
    <property type="nucleotide sequence ID" value="NZ_LDQC01000052.1"/>
</dbReference>
<dbReference type="PRINTS" id="PR00753">
    <property type="entry name" value="ACCSYNTHASE"/>
</dbReference>
<evidence type="ECO:0000256" key="3">
    <source>
        <dbReference type="ARBA" id="ARBA00022576"/>
    </source>
</evidence>
<comment type="caution">
    <text evidence="8">The sequence shown here is derived from an EMBL/GenBank/DDBJ whole genome shotgun (WGS) entry which is preliminary data.</text>
</comment>
<dbReference type="STRING" id="33881.NS184_09855"/>
<evidence type="ECO:0000313" key="9">
    <source>
        <dbReference type="Proteomes" id="UP000078252"/>
    </source>
</evidence>
<keyword evidence="5" id="KW-0663">Pyridoxal phosphate</keyword>
<dbReference type="PATRIC" id="fig|33881.3.peg.2315"/>
<dbReference type="SUPFAM" id="SSF53383">
    <property type="entry name" value="PLP-dependent transferases"/>
    <property type="match status" value="1"/>
</dbReference>
<proteinExistence type="inferred from homology"/>
<comment type="similarity">
    <text evidence="2 6">Belongs to the class-I pyridoxal-phosphate-dependent aminotransferase family.</text>
</comment>
<dbReference type="PANTHER" id="PTHR46383">
    <property type="entry name" value="ASPARTATE AMINOTRANSFERASE"/>
    <property type="match status" value="1"/>
</dbReference>
<dbReference type="GO" id="GO:0030170">
    <property type="term" value="F:pyridoxal phosphate binding"/>
    <property type="evidence" value="ECO:0007669"/>
    <property type="project" value="InterPro"/>
</dbReference>
<keyword evidence="3 6" id="KW-0032">Aminotransferase</keyword>
<evidence type="ECO:0000256" key="1">
    <source>
        <dbReference type="ARBA" id="ARBA00001933"/>
    </source>
</evidence>
<dbReference type="InterPro" id="IPR015421">
    <property type="entry name" value="PyrdxlP-dep_Trfase_major"/>
</dbReference>
<evidence type="ECO:0000259" key="7">
    <source>
        <dbReference type="Pfam" id="PF00155"/>
    </source>
</evidence>
<dbReference type="Gene3D" id="3.40.640.10">
    <property type="entry name" value="Type I PLP-dependent aspartate aminotransferase-like (Major domain)"/>
    <property type="match status" value="1"/>
</dbReference>
<dbReference type="CDD" id="cd00609">
    <property type="entry name" value="AAT_like"/>
    <property type="match status" value="1"/>
</dbReference>
<dbReference type="PANTHER" id="PTHR46383:SF1">
    <property type="entry name" value="ASPARTATE AMINOTRANSFERASE"/>
    <property type="match status" value="1"/>
</dbReference>
<accession>A0A175RSS0</accession>
<dbReference type="InterPro" id="IPR004838">
    <property type="entry name" value="NHTrfase_class1_PyrdxlP-BS"/>
</dbReference>
<evidence type="ECO:0000256" key="5">
    <source>
        <dbReference type="ARBA" id="ARBA00022898"/>
    </source>
</evidence>
<dbReference type="GO" id="GO:0006520">
    <property type="term" value="P:amino acid metabolic process"/>
    <property type="evidence" value="ECO:0007669"/>
    <property type="project" value="InterPro"/>
</dbReference>
<evidence type="ECO:0000256" key="2">
    <source>
        <dbReference type="ARBA" id="ARBA00007441"/>
    </source>
</evidence>
<dbReference type="InterPro" id="IPR015424">
    <property type="entry name" value="PyrdxlP-dep_Trfase"/>
</dbReference>
<dbReference type="EMBL" id="LDQC01000052">
    <property type="protein sequence ID" value="KTR05879.1"/>
    <property type="molecule type" value="Genomic_DNA"/>
</dbReference>